<dbReference type="Proteomes" id="UP001259832">
    <property type="component" value="Unassembled WGS sequence"/>
</dbReference>
<feature type="compositionally biased region" description="Low complexity" evidence="6">
    <location>
        <begin position="446"/>
        <end position="460"/>
    </location>
</feature>
<feature type="compositionally biased region" description="Polar residues" evidence="6">
    <location>
        <begin position="90"/>
        <end position="115"/>
    </location>
</feature>
<sequence length="2420" mass="265892">MADNSQSTDDVGTNTQTARSVLLKRNPHLRVNDTSSPAGFGGLGTRQFLQKQLMTPGSATSASSFEEGASYDGFSDAGTPASEDALTQVKAGTSDVQYVSHTTKQPTKRLSSPSRESLARRLMGTSTEKHGMLPDDESVSKVREEDNGLLNNLVVKTVPSISTSTTMVPLSPRSTKVTRRIVASPRTTLRRVVIRKTGADGKVHEQVQYVDADGQVVQQGGNFFNAETEDKSAVQISTPAKSLRRVVVRRTGADGQIHEEVQFLDADGNVVESKSSTSSTTSSVTSTPIRSTLTRRTLRRSGPDGKVYEQIQFLDAEGNVVKTEGDDFDSIPSSSTVVTRTVTPGKKTRRVIVRRTGADGQMHEEVQYLDTDGNVVSTEGSQSSGVLKIDTTTTEGSETQSTTKVTRRVIRRILVRKDGTRVEQLVDTDGNVIESDSGNLVSAGSFTGSVSSVTSDTSTGNPSRRVVTRRVVASPVRRKVVHSTGSSSSGAESEEEMQYEGGELSSSQRSGRRIVTRRVVTPQRVVRRMVTRKGVASSDDELDIDAEFVHSEGSVSGDESIGGSSRGGSSRGYTVSDRIVIPGTTRVVSRDEKVETTSNQTVIVAEPQQGQAPALENDAFETPRSDEEKAPVLTGSIVIESSGEIQTPSDNIVDASEVSKSVKSDEDAALAEIPTSSKVVTAQETTTTTQDEPRRSGGGFWGFFKSEADEDKDPSDATGKDVVECRSIPNNEQKSSPEDVTVESGVHLPPGNTVIPAVAAGVVGAAIIANASSPEAEPIESHSVQAEGEISVPETPAKPVEVDQPKETGAGGGFWGFFGKSDEPKDSDKKAAPVDAEVCEAEKETSDVDFVQEDASPPRADAVLPVAAAVTVSAKPDEASELIVPSTKTEEVEEESHGNSEPKEPQQNAQIETVVVDSVSSSATGAPAAQKSDNENITAASLEDTAPTETVQLETSEASESSNVLQTAAVVRFADVEAVDSSHPVVTTAEESEPADVPHRKTGRSIWKFWGANTPSPIRVDDNTTKGAAAGLVVTETTQTTVVEEEFESGQIYHDAVALSASQRSNEPQEAAAVASVATVEHSVEIEAVRRSISSSNSPTNIVPVESSGKFIRDSERRTTELMDGVEPDIEADDHYIAVASPRHLGSHSEEGRWAVKPCSLTWSSLHLKSKDDRYPVLEGVSGSVKAGEFLVITGPSKHESLALLSCLAGFEDAMEGNVTVNGRKWNEKMNRYVAFVMREDLFFETLTVYEHLLSQAKLRMRRTHTDEMLLERVERVIEDLELSNCRDKLIGGGVSLTGITPGERKLLALATSLLTNPSILLVEEPTYGLDTFSSEKIVSKLRWLAFEKGLTVAVTLHHPSSHFYGLFDVLYLVTNASCVYDGKASDAVAYFSTIGYSCPEFMSPMDYFLLQIGGNREDDAVVARIETLKREWSDRNASVYAENEARAAATSEDAVVDDYDQKNRFYHMSCCGQLGLFWMRHVRRLSRYGFAFWWHLLAALLIGVVFGLVYLQLDLDNQHGIQNFTGSFFYIIVIQLLFTAYRTFVFMPRETAIALRERQEYRGSWYHLLCWYFTKIIAELPALIILSIVLFVPVFLLVGIGHGFKVYVYMQIVLVLAGWSAIGLGFLSLGVFRDVTLALIVYSVLLVLFVVFGGLFINVTDIPDWLVWLHYISPVKYAYEAMMKIFWKRVDSIDCDWTLEGCVALVGEGVLKYYSMESRSGLGDALILLTIGFSFFFFAFWFLLMLANKRISGLQWRYYWSFKGLLGSYLQRIANVTTSEKHTATRTSAQRVLEKDNYYIQVETPRIGGGACDAPAITLGWSSLSFTTEKKELLLTDASGSAKSGELVLITGPSDESNVALLESIGGLQKRVKGKMTLNGVVSSAQKVSECSAYVVRDDLFYETLTVEEHLKFQAELVFAGYERVEMVLDELELTDKRHMLIRYLSPADTKLLAVATALLTNPSILLVEEPTCGMDFYASEFVVLKLRQLAREGRTVVVSMSHPSSHLYALFDSLYLLAGGAAVYHGKVREAVSYFASLGYQCPQYMSPVDYFVRQLTVRGKESETNSVILFKEAWSTRNSELCITDSEEPAVESGHRHRIGCCSQFSLLFRRHLLRLSRYRVVFGWHAFWMVVLGVIFGLIFLQLDLDEQRDIQNWAGAFFYLIVLQMLVIAYRTFVFLPKEMAVAEREHRFGGYFMVCWYLTKLIAELPAMLLLSVLLFVPAYLLIGIGHGFKLFIYMQFVMWLAGWSAAGLVTLMLGLFRRVRVALITFVLLLLLFVVFGGLLINVDDVPDFLIWLHYISPVKYGYEALMKLFWGRIFFLACGGSDGSGSGSVPDATVGDGYDFGTSGSGSYGDDGCIAHSGDEVLSHYSMDNSRNSRSDSVILLELTVLYFFIGYVFLSLRWRRYKREQRSSTQN</sequence>
<dbReference type="GO" id="GO:0016887">
    <property type="term" value="F:ATP hydrolysis activity"/>
    <property type="evidence" value="ECO:0007669"/>
    <property type="project" value="InterPro"/>
</dbReference>
<feature type="compositionally biased region" description="Polar residues" evidence="6">
    <location>
        <begin position="1"/>
        <end position="19"/>
    </location>
</feature>
<dbReference type="InterPro" id="IPR013525">
    <property type="entry name" value="ABC2_TM"/>
</dbReference>
<feature type="compositionally biased region" description="Polar residues" evidence="6">
    <location>
        <begin position="47"/>
        <end position="64"/>
    </location>
</feature>
<evidence type="ECO:0000256" key="1">
    <source>
        <dbReference type="ARBA" id="ARBA00004141"/>
    </source>
</evidence>
<evidence type="ECO:0000256" key="6">
    <source>
        <dbReference type="SAM" id="MobiDB-lite"/>
    </source>
</evidence>
<name>A0AAD9GQ80_9STRA</name>
<feature type="transmembrane region" description="Helical" evidence="7">
    <location>
        <begin position="2270"/>
        <end position="2290"/>
    </location>
</feature>
<feature type="transmembrane region" description="Helical" evidence="7">
    <location>
        <begin position="2239"/>
        <end position="2263"/>
    </location>
</feature>
<dbReference type="EMBL" id="JASMQC010000009">
    <property type="protein sequence ID" value="KAK1942589.1"/>
    <property type="molecule type" value="Genomic_DNA"/>
</dbReference>
<organism evidence="9 10">
    <name type="scientific">Phytophthora citrophthora</name>
    <dbReference type="NCBI Taxonomy" id="4793"/>
    <lineage>
        <taxon>Eukaryota</taxon>
        <taxon>Sar</taxon>
        <taxon>Stramenopiles</taxon>
        <taxon>Oomycota</taxon>
        <taxon>Peronosporomycetes</taxon>
        <taxon>Peronosporales</taxon>
        <taxon>Peronosporaceae</taxon>
        <taxon>Phytophthora</taxon>
    </lineage>
</organism>
<evidence type="ECO:0000259" key="8">
    <source>
        <dbReference type="PROSITE" id="PS50893"/>
    </source>
</evidence>
<feature type="region of interest" description="Disordered" evidence="6">
    <location>
        <begin position="872"/>
        <end position="949"/>
    </location>
</feature>
<evidence type="ECO:0000313" key="9">
    <source>
        <dbReference type="EMBL" id="KAK1942589.1"/>
    </source>
</evidence>
<protein>
    <submittedName>
        <fullName evidence="9">ABC transporter ATP-binding protein/permease</fullName>
    </submittedName>
</protein>
<feature type="transmembrane region" description="Helical" evidence="7">
    <location>
        <begin position="2124"/>
        <end position="2146"/>
    </location>
</feature>
<feature type="compositionally biased region" description="Low complexity" evidence="6">
    <location>
        <begin position="273"/>
        <end position="291"/>
    </location>
</feature>
<keyword evidence="3 7" id="KW-0812">Transmembrane</keyword>
<feature type="transmembrane region" description="Helical" evidence="7">
    <location>
        <begin position="1640"/>
        <end position="1660"/>
    </location>
</feature>
<dbReference type="GO" id="GO:0140359">
    <property type="term" value="F:ABC-type transporter activity"/>
    <property type="evidence" value="ECO:0007669"/>
    <property type="project" value="InterPro"/>
</dbReference>
<feature type="compositionally biased region" description="Basic and acidic residues" evidence="6">
    <location>
        <begin position="820"/>
        <end position="832"/>
    </location>
</feature>
<keyword evidence="10" id="KW-1185">Reference proteome</keyword>
<feature type="domain" description="ABC transporter" evidence="8">
    <location>
        <begin position="1820"/>
        <end position="2046"/>
    </location>
</feature>
<dbReference type="SUPFAM" id="SSF52540">
    <property type="entry name" value="P-loop containing nucleoside triphosphate hydrolases"/>
    <property type="match status" value="2"/>
</dbReference>
<feature type="transmembrane region" description="Helical" evidence="7">
    <location>
        <begin position="1607"/>
        <end position="1633"/>
    </location>
</feature>
<evidence type="ECO:0000256" key="4">
    <source>
        <dbReference type="ARBA" id="ARBA00022989"/>
    </source>
</evidence>
<dbReference type="PANTHER" id="PTHR48041:SF139">
    <property type="entry name" value="PROTEIN SCARLET"/>
    <property type="match status" value="1"/>
</dbReference>
<feature type="region of interest" description="Disordered" evidence="6">
    <location>
        <begin position="775"/>
        <end position="856"/>
    </location>
</feature>
<comment type="subcellular location">
    <subcellularLocation>
        <location evidence="1">Membrane</location>
        <topology evidence="1">Multi-pass membrane protein</topology>
    </subcellularLocation>
</comment>
<dbReference type="InterPro" id="IPR050352">
    <property type="entry name" value="ABCG_transporters"/>
</dbReference>
<feature type="region of interest" description="Disordered" evidence="6">
    <location>
        <begin position="666"/>
        <end position="746"/>
    </location>
</feature>
<feature type="transmembrane region" description="Helical" evidence="7">
    <location>
        <begin position="1726"/>
        <end position="1748"/>
    </location>
</feature>
<feature type="region of interest" description="Disordered" evidence="6">
    <location>
        <begin position="1"/>
        <end position="118"/>
    </location>
</feature>
<keyword evidence="9" id="KW-0547">Nucleotide-binding</keyword>
<feature type="transmembrane region" description="Helical" evidence="7">
    <location>
        <begin position="2158"/>
        <end position="2179"/>
    </location>
</feature>
<feature type="compositionally biased region" description="Polar residues" evidence="6">
    <location>
        <begin position="674"/>
        <end position="684"/>
    </location>
</feature>
<evidence type="ECO:0000256" key="7">
    <source>
        <dbReference type="SAM" id="Phobius"/>
    </source>
</evidence>
<feature type="transmembrane region" description="Helical" evidence="7">
    <location>
        <begin position="2385"/>
        <end position="2405"/>
    </location>
</feature>
<feature type="region of interest" description="Disordered" evidence="6">
    <location>
        <begin position="446"/>
        <end position="465"/>
    </location>
</feature>
<proteinExistence type="predicted"/>
<keyword evidence="9" id="KW-0067">ATP-binding</keyword>
<dbReference type="GO" id="GO:0016020">
    <property type="term" value="C:membrane"/>
    <property type="evidence" value="ECO:0007669"/>
    <property type="project" value="UniProtKB-SubCell"/>
</dbReference>
<dbReference type="InterPro" id="IPR043926">
    <property type="entry name" value="ABCG_dom"/>
</dbReference>
<accession>A0AAD9GQ80</accession>
<keyword evidence="2" id="KW-0813">Transport</keyword>
<dbReference type="Gene3D" id="3.40.50.300">
    <property type="entry name" value="P-loop containing nucleotide triphosphate hydrolases"/>
    <property type="match status" value="2"/>
</dbReference>
<dbReference type="Pfam" id="PF19055">
    <property type="entry name" value="ABC2_membrane_7"/>
    <property type="match status" value="1"/>
</dbReference>
<dbReference type="PROSITE" id="PS50893">
    <property type="entry name" value="ABC_TRANSPORTER_2"/>
    <property type="match status" value="2"/>
</dbReference>
<feature type="transmembrane region" description="Helical" evidence="7">
    <location>
        <begin position="1569"/>
        <end position="1601"/>
    </location>
</feature>
<keyword evidence="4 7" id="KW-1133">Transmembrane helix</keyword>
<feature type="region of interest" description="Disordered" evidence="6">
    <location>
        <begin position="272"/>
        <end position="291"/>
    </location>
</feature>
<keyword evidence="5 7" id="KW-0472">Membrane</keyword>
<dbReference type="PANTHER" id="PTHR48041">
    <property type="entry name" value="ABC TRANSPORTER G FAMILY MEMBER 28"/>
    <property type="match status" value="1"/>
</dbReference>
<evidence type="ECO:0000256" key="3">
    <source>
        <dbReference type="ARBA" id="ARBA00022692"/>
    </source>
</evidence>
<evidence type="ECO:0000313" key="10">
    <source>
        <dbReference type="Proteomes" id="UP001259832"/>
    </source>
</evidence>
<evidence type="ECO:0000256" key="5">
    <source>
        <dbReference type="ARBA" id="ARBA00023136"/>
    </source>
</evidence>
<feature type="transmembrane region" description="Helical" evidence="7">
    <location>
        <begin position="1529"/>
        <end position="1548"/>
    </location>
</feature>
<dbReference type="InterPro" id="IPR027417">
    <property type="entry name" value="P-loop_NTPase"/>
</dbReference>
<comment type="caution">
    <text evidence="9">The sequence shown here is derived from an EMBL/GenBank/DDBJ whole genome shotgun (WGS) entry which is preliminary data.</text>
</comment>
<dbReference type="InterPro" id="IPR003439">
    <property type="entry name" value="ABC_transporter-like_ATP-bd"/>
</dbReference>
<feature type="transmembrane region" description="Helical" evidence="7">
    <location>
        <begin position="1465"/>
        <end position="1481"/>
    </location>
</feature>
<dbReference type="GO" id="GO:0005524">
    <property type="term" value="F:ATP binding"/>
    <property type="evidence" value="ECO:0007669"/>
    <property type="project" value="UniProtKB-KW"/>
</dbReference>
<evidence type="ECO:0000256" key="2">
    <source>
        <dbReference type="ARBA" id="ARBA00022448"/>
    </source>
</evidence>
<dbReference type="Pfam" id="PF01061">
    <property type="entry name" value="ABC2_membrane"/>
    <property type="match status" value="2"/>
</dbReference>
<dbReference type="Pfam" id="PF00005">
    <property type="entry name" value="ABC_tran"/>
    <property type="match status" value="2"/>
</dbReference>
<feature type="compositionally biased region" description="Basic and acidic residues" evidence="6">
    <location>
        <begin position="714"/>
        <end position="724"/>
    </location>
</feature>
<feature type="transmembrane region" description="Helical" evidence="7">
    <location>
        <begin position="2200"/>
        <end position="2227"/>
    </location>
</feature>
<gene>
    <name evidence="9" type="ORF">P3T76_006088</name>
</gene>
<feature type="region of interest" description="Disordered" evidence="6">
    <location>
        <begin position="474"/>
        <end position="513"/>
    </location>
</feature>
<feature type="region of interest" description="Disordered" evidence="6">
    <location>
        <begin position="549"/>
        <end position="574"/>
    </location>
</feature>
<feature type="transmembrane region" description="Helical" evidence="7">
    <location>
        <begin position="1493"/>
        <end position="1514"/>
    </location>
</feature>
<feature type="domain" description="ABC transporter" evidence="8">
    <location>
        <begin position="1156"/>
        <end position="1401"/>
    </location>
</feature>
<reference evidence="9" key="1">
    <citation type="submission" date="2023-08" db="EMBL/GenBank/DDBJ databases">
        <title>Reference Genome Resource for the Citrus Pathogen Phytophthora citrophthora.</title>
        <authorList>
            <person name="Moller H."/>
            <person name="Coetzee B."/>
            <person name="Rose L.J."/>
            <person name="Van Niekerk J.M."/>
        </authorList>
    </citation>
    <scope>NUCLEOTIDE SEQUENCE</scope>
    <source>
        <strain evidence="9">STE-U-9442</strain>
    </source>
</reference>
<feature type="compositionally biased region" description="Basic and acidic residues" evidence="6">
    <location>
        <begin position="895"/>
        <end position="904"/>
    </location>
</feature>